<comment type="caution">
    <text evidence="1">The sequence shown here is derived from an EMBL/GenBank/DDBJ whole genome shotgun (WGS) entry which is preliminary data.</text>
</comment>
<organism evidence="1">
    <name type="scientific">marine sediment metagenome</name>
    <dbReference type="NCBI Taxonomy" id="412755"/>
    <lineage>
        <taxon>unclassified sequences</taxon>
        <taxon>metagenomes</taxon>
        <taxon>ecological metagenomes</taxon>
    </lineage>
</organism>
<protein>
    <submittedName>
        <fullName evidence="1">Uncharacterized protein</fullName>
    </submittedName>
</protein>
<proteinExistence type="predicted"/>
<reference evidence="1" key="1">
    <citation type="journal article" date="2015" name="Nature">
        <title>Complex archaea that bridge the gap between prokaryotes and eukaryotes.</title>
        <authorList>
            <person name="Spang A."/>
            <person name="Saw J.H."/>
            <person name="Jorgensen S.L."/>
            <person name="Zaremba-Niedzwiedzka K."/>
            <person name="Martijn J."/>
            <person name="Lind A.E."/>
            <person name="van Eijk R."/>
            <person name="Schleper C."/>
            <person name="Guy L."/>
            <person name="Ettema T.J."/>
        </authorList>
    </citation>
    <scope>NUCLEOTIDE SEQUENCE</scope>
</reference>
<feature type="non-terminal residue" evidence="1">
    <location>
        <position position="1"/>
    </location>
</feature>
<dbReference type="EMBL" id="LAZR01024967">
    <property type="protein sequence ID" value="KKL73410.1"/>
    <property type="molecule type" value="Genomic_DNA"/>
</dbReference>
<accession>A0A0F9GVJ8</accession>
<dbReference type="AlphaFoldDB" id="A0A0F9GVJ8"/>
<sequence length="498" mass="52127">AVMLDPKPYGLDLARILSSPSPTTRGKITPDMVPLVMLIPGVNPAKLFALRRPKTVDGVVQFVGNDGKARYCLPVDSYVALGANLQAVKAVAARGGKSIQARLSQADKAFIASHDVTLWVDMGKLSAMLARVGRPGKPGAGATVKTNPLDMLTEMTREMKSGLVGLRFAEGGLFIDAAGNFAPDSLLGKALAAYVPGEPRLLDRLPDMPYLLALGVLNAPRAPKELAARQSAGSVMYGPLARLSDEAKAKYRQTATALGEQIQSFQLCLGPKPQGGPGLRLVYVLECNSASTARAQLTELITLARGALQEAGDENAKGSRISVRHEPAAATIAGRKADAITVSVAGAPDKDLALIRALLGEGPIRLLVLEADDNTLVIAAGVTEAFLAKALGVISGRKGRLASRPPVAKALAMLPKKRTAAGIIDVRRLQSLIKSVRKAAGGIPVAVNMTSEVPFAGVISTSGPGVRVSLVLPTETVRDLMRIVSALLSQAQNPPELR</sequence>
<evidence type="ECO:0000313" key="1">
    <source>
        <dbReference type="EMBL" id="KKL73410.1"/>
    </source>
</evidence>
<name>A0A0F9GVJ8_9ZZZZ</name>
<gene>
    <name evidence="1" type="ORF">LCGC14_2075180</name>
</gene>